<proteinExistence type="predicted"/>
<dbReference type="Pfam" id="PF01554">
    <property type="entry name" value="MatE"/>
    <property type="match status" value="2"/>
</dbReference>
<feature type="transmembrane region" description="Helical" evidence="10">
    <location>
        <begin position="243"/>
        <end position="268"/>
    </location>
</feature>
<evidence type="ECO:0000256" key="9">
    <source>
        <dbReference type="ARBA" id="ARBA00031636"/>
    </source>
</evidence>
<sequence length="452" mass="49502">MLLKSYLPYYRANFALALPVIISQVGQYMVQIVDTVMVGHLGEAVPLAAISFAYALSWPVLFLGTGVVMGLTPLVGKSFARGDRMRSASLFKNALLLGGVVGVILMVLLGAMIPAMSYMGQDPAILPIARGYMAYQLASALPMVFFATCKQFLEGVGNTTHTMVIAIVGNLLNVLLNGALIYGWWIFPEMGAVGAGASTFISRLVMVVLFLRLFWRNPDYREYVGLFRKVEITRFRLRRLLNVGVPIAMQLFIEMTALSLLAIVIGLFGAVPQAAHQIAVNLPSLSFMVVTGLAAATTIRVSQDYGLRLYPSMRRAMNASVHLITLFTVCASVVVFFLGRPIAALFTDEPEVIDIAANLLRYGSLFMIIDGFQGVILGALRGLTEVKRPMYYAIFTYLCVSAPVGYLCGFVLKMEAAGMWIAFIVGLAVLGLLYYRRFRLRYAQLTASQGRS</sequence>
<evidence type="ECO:0000256" key="1">
    <source>
        <dbReference type="ARBA" id="ARBA00004651"/>
    </source>
</evidence>
<dbReference type="GO" id="GO:0042910">
    <property type="term" value="F:xenobiotic transmembrane transporter activity"/>
    <property type="evidence" value="ECO:0007669"/>
    <property type="project" value="InterPro"/>
</dbReference>
<evidence type="ECO:0000256" key="5">
    <source>
        <dbReference type="ARBA" id="ARBA00022692"/>
    </source>
</evidence>
<feature type="transmembrane region" description="Helical" evidence="10">
    <location>
        <begin position="418"/>
        <end position="435"/>
    </location>
</feature>
<name>A0A9D1QDJ7_9BACT</name>
<evidence type="ECO:0000313" key="11">
    <source>
        <dbReference type="EMBL" id="HIW10031.1"/>
    </source>
</evidence>
<protein>
    <recommendedName>
        <fullName evidence="9">Multidrug-efflux transporter</fullName>
    </recommendedName>
</protein>
<keyword evidence="7" id="KW-0406">Ion transport</keyword>
<feature type="transmembrane region" description="Helical" evidence="10">
    <location>
        <begin position="193"/>
        <end position="215"/>
    </location>
</feature>
<evidence type="ECO:0000256" key="4">
    <source>
        <dbReference type="ARBA" id="ARBA00022475"/>
    </source>
</evidence>
<feature type="transmembrane region" description="Helical" evidence="10">
    <location>
        <begin position="50"/>
        <end position="74"/>
    </location>
</feature>
<dbReference type="GO" id="GO:0006811">
    <property type="term" value="P:monoatomic ion transport"/>
    <property type="evidence" value="ECO:0007669"/>
    <property type="project" value="UniProtKB-KW"/>
</dbReference>
<dbReference type="EMBL" id="DXHL01000006">
    <property type="protein sequence ID" value="HIW10031.1"/>
    <property type="molecule type" value="Genomic_DNA"/>
</dbReference>
<keyword evidence="8 10" id="KW-0472">Membrane</keyword>
<feature type="transmembrane region" description="Helical" evidence="10">
    <location>
        <begin position="165"/>
        <end position="187"/>
    </location>
</feature>
<feature type="transmembrane region" description="Helical" evidence="10">
    <location>
        <begin position="359"/>
        <end position="380"/>
    </location>
</feature>
<feature type="transmembrane region" description="Helical" evidence="10">
    <location>
        <begin position="280"/>
        <end position="299"/>
    </location>
</feature>
<dbReference type="GO" id="GO:0005886">
    <property type="term" value="C:plasma membrane"/>
    <property type="evidence" value="ECO:0007669"/>
    <property type="project" value="UniProtKB-SubCell"/>
</dbReference>
<keyword evidence="6 10" id="KW-1133">Transmembrane helix</keyword>
<evidence type="ECO:0000256" key="3">
    <source>
        <dbReference type="ARBA" id="ARBA00022449"/>
    </source>
</evidence>
<keyword evidence="3" id="KW-0050">Antiport</keyword>
<feature type="transmembrane region" description="Helical" evidence="10">
    <location>
        <begin position="392"/>
        <end position="412"/>
    </location>
</feature>
<evidence type="ECO:0000313" key="12">
    <source>
        <dbReference type="Proteomes" id="UP000823926"/>
    </source>
</evidence>
<dbReference type="InterPro" id="IPR002528">
    <property type="entry name" value="MATE_fam"/>
</dbReference>
<organism evidence="11 12">
    <name type="scientific">Candidatus Rikenella faecigallinarum</name>
    <dbReference type="NCBI Taxonomy" id="2838745"/>
    <lineage>
        <taxon>Bacteria</taxon>
        <taxon>Pseudomonadati</taxon>
        <taxon>Bacteroidota</taxon>
        <taxon>Bacteroidia</taxon>
        <taxon>Bacteroidales</taxon>
        <taxon>Rikenellaceae</taxon>
        <taxon>Rikenella</taxon>
    </lineage>
</organism>
<evidence type="ECO:0000256" key="2">
    <source>
        <dbReference type="ARBA" id="ARBA00022448"/>
    </source>
</evidence>
<accession>A0A9D1QDJ7</accession>
<dbReference type="GO" id="GO:0015297">
    <property type="term" value="F:antiporter activity"/>
    <property type="evidence" value="ECO:0007669"/>
    <property type="project" value="UniProtKB-KW"/>
</dbReference>
<dbReference type="Proteomes" id="UP000823926">
    <property type="component" value="Unassembled WGS sequence"/>
</dbReference>
<dbReference type="InterPro" id="IPR048279">
    <property type="entry name" value="MdtK-like"/>
</dbReference>
<feature type="transmembrane region" description="Helical" evidence="10">
    <location>
        <begin position="320"/>
        <end position="339"/>
    </location>
</feature>
<dbReference type="PIRSF" id="PIRSF006603">
    <property type="entry name" value="DinF"/>
    <property type="match status" value="1"/>
</dbReference>
<comment type="caution">
    <text evidence="11">The sequence shown here is derived from an EMBL/GenBank/DDBJ whole genome shotgun (WGS) entry which is preliminary data.</text>
</comment>
<dbReference type="AlphaFoldDB" id="A0A9D1QDJ7"/>
<gene>
    <name evidence="11" type="ORF">H9888_00880</name>
</gene>
<evidence type="ECO:0000256" key="7">
    <source>
        <dbReference type="ARBA" id="ARBA00023065"/>
    </source>
</evidence>
<feature type="transmembrane region" description="Helical" evidence="10">
    <location>
        <begin position="94"/>
        <end position="113"/>
    </location>
</feature>
<reference evidence="11" key="1">
    <citation type="journal article" date="2021" name="PeerJ">
        <title>Extensive microbial diversity within the chicken gut microbiome revealed by metagenomics and culture.</title>
        <authorList>
            <person name="Gilroy R."/>
            <person name="Ravi A."/>
            <person name="Getino M."/>
            <person name="Pursley I."/>
            <person name="Horton D.L."/>
            <person name="Alikhan N.F."/>
            <person name="Baker D."/>
            <person name="Gharbi K."/>
            <person name="Hall N."/>
            <person name="Watson M."/>
            <person name="Adriaenssens E.M."/>
            <person name="Foster-Nyarko E."/>
            <person name="Jarju S."/>
            <person name="Secka A."/>
            <person name="Antonio M."/>
            <person name="Oren A."/>
            <person name="Chaudhuri R.R."/>
            <person name="La Ragione R."/>
            <person name="Hildebrand F."/>
            <person name="Pallen M.J."/>
        </authorList>
    </citation>
    <scope>NUCLEOTIDE SEQUENCE</scope>
    <source>
        <strain evidence="11">ChiBcec15-1070</strain>
    </source>
</reference>
<feature type="transmembrane region" description="Helical" evidence="10">
    <location>
        <begin position="12"/>
        <end position="30"/>
    </location>
</feature>
<dbReference type="NCBIfam" id="TIGR00797">
    <property type="entry name" value="matE"/>
    <property type="match status" value="1"/>
</dbReference>
<feature type="transmembrane region" description="Helical" evidence="10">
    <location>
        <begin position="133"/>
        <end position="153"/>
    </location>
</feature>
<evidence type="ECO:0000256" key="6">
    <source>
        <dbReference type="ARBA" id="ARBA00022989"/>
    </source>
</evidence>
<evidence type="ECO:0000256" key="10">
    <source>
        <dbReference type="SAM" id="Phobius"/>
    </source>
</evidence>
<keyword evidence="5 10" id="KW-0812">Transmembrane</keyword>
<keyword evidence="2" id="KW-0813">Transport</keyword>
<dbReference type="PANTHER" id="PTHR43298">
    <property type="entry name" value="MULTIDRUG RESISTANCE PROTEIN NORM-RELATED"/>
    <property type="match status" value="1"/>
</dbReference>
<comment type="subcellular location">
    <subcellularLocation>
        <location evidence="1">Cell membrane</location>
        <topology evidence="1">Multi-pass membrane protein</topology>
    </subcellularLocation>
</comment>
<dbReference type="CDD" id="cd13131">
    <property type="entry name" value="MATE_NorM_like"/>
    <property type="match status" value="1"/>
</dbReference>
<evidence type="ECO:0000256" key="8">
    <source>
        <dbReference type="ARBA" id="ARBA00023136"/>
    </source>
</evidence>
<keyword evidence="4" id="KW-1003">Cell membrane</keyword>
<dbReference type="PANTHER" id="PTHR43298:SF2">
    <property type="entry name" value="FMN_FAD EXPORTER YEEO-RELATED"/>
    <property type="match status" value="1"/>
</dbReference>
<reference evidence="11" key="2">
    <citation type="submission" date="2021-04" db="EMBL/GenBank/DDBJ databases">
        <authorList>
            <person name="Gilroy R."/>
        </authorList>
    </citation>
    <scope>NUCLEOTIDE SEQUENCE</scope>
    <source>
        <strain evidence="11">ChiBcec15-1070</strain>
    </source>
</reference>
<dbReference type="InterPro" id="IPR050222">
    <property type="entry name" value="MATE_MdtK"/>
</dbReference>